<comment type="similarity">
    <text evidence="1">Belongs to the N(4)/N(6)-methyltransferase family. N(4) subfamily.</text>
</comment>
<protein>
    <recommendedName>
        <fullName evidence="8">Methyltransferase</fullName>
        <ecNumber evidence="8">2.1.1.-</ecNumber>
    </recommendedName>
</protein>
<dbReference type="InterPro" id="IPR029063">
    <property type="entry name" value="SAM-dependent_MTases_sf"/>
</dbReference>
<dbReference type="PROSITE" id="PS00093">
    <property type="entry name" value="N4_MTASE"/>
    <property type="match status" value="1"/>
</dbReference>
<dbReference type="GO" id="GO:0003677">
    <property type="term" value="F:DNA binding"/>
    <property type="evidence" value="ECO:0007669"/>
    <property type="project" value="UniProtKB-KW"/>
</dbReference>
<keyword evidence="4" id="KW-0949">S-adenosyl-L-methionine</keyword>
<comment type="catalytic activity">
    <reaction evidence="7">
        <text>a 2'-deoxycytidine in DNA + S-adenosyl-L-methionine = an N(4)-methyl-2'-deoxycytidine in DNA + S-adenosyl-L-homocysteine + H(+)</text>
        <dbReference type="Rhea" id="RHEA:16857"/>
        <dbReference type="Rhea" id="RHEA-COMP:11369"/>
        <dbReference type="Rhea" id="RHEA-COMP:13674"/>
        <dbReference type="ChEBI" id="CHEBI:15378"/>
        <dbReference type="ChEBI" id="CHEBI:57856"/>
        <dbReference type="ChEBI" id="CHEBI:59789"/>
        <dbReference type="ChEBI" id="CHEBI:85452"/>
        <dbReference type="ChEBI" id="CHEBI:137933"/>
        <dbReference type="EC" id="2.1.1.113"/>
    </reaction>
</comment>
<keyword evidence="2 10" id="KW-0489">Methyltransferase</keyword>
<name>A0A0S6VVA5_9BACT</name>
<dbReference type="GO" id="GO:0015667">
    <property type="term" value="F:site-specific DNA-methyltransferase (cytosine-N4-specific) activity"/>
    <property type="evidence" value="ECO:0007669"/>
    <property type="project" value="UniProtKB-EC"/>
</dbReference>
<dbReference type="InterPro" id="IPR001091">
    <property type="entry name" value="RM_Methyltransferase"/>
</dbReference>
<evidence type="ECO:0000256" key="4">
    <source>
        <dbReference type="ARBA" id="ARBA00022691"/>
    </source>
</evidence>
<dbReference type="Gene3D" id="3.40.50.150">
    <property type="entry name" value="Vaccinia Virus protein VP39"/>
    <property type="match status" value="1"/>
</dbReference>
<dbReference type="CDD" id="cd02440">
    <property type="entry name" value="AdoMet_MTases"/>
    <property type="match status" value="1"/>
</dbReference>
<evidence type="ECO:0000259" key="9">
    <source>
        <dbReference type="Pfam" id="PF01555"/>
    </source>
</evidence>
<keyword evidence="11" id="KW-1185">Reference proteome</keyword>
<sequence>MYQPLTAYSATRSSNMPFWNEIVCGDSEKLLQLIPSDSVDLVITSPPYFHQREYDGGGIGNEKKTGDYISALMNVFRECVRIIKPTGSIVVNIGDKYEESSLLLMPYRFAIAATEQCGVTLVNNVTWVKSNPTPRQFKRRLVSSTEPFFHFVKSKNYKYFIDEFLKPAYEPSTNGNGTGENVGKKYFGLIEQSALAPQQKEMARNALEEVIEEVRNGEIQGFRMKIRGIHSEPFGGQEGGRKIQLDKNGFTIIRIYGNPLKKDVIATPVESLKNCPHPAIYPVKIVEEFIKLLTQTNDIVLDPFVGSGSTAIAALQHKRMYIGFDISQEYCAYAEQRIRDAKPQLLLWEKNNAENAY</sequence>
<dbReference type="PANTHER" id="PTHR13370:SF24">
    <property type="entry name" value="TYPE III RESTRICTION-MODIFICATION ENZYME STYLTI MOD SUBUNIT"/>
    <property type="match status" value="1"/>
</dbReference>
<accession>A0A0S6VVA5</accession>
<evidence type="ECO:0000313" key="11">
    <source>
        <dbReference type="Proteomes" id="UP000030700"/>
    </source>
</evidence>
<keyword evidence="6" id="KW-0238">DNA-binding</keyword>
<dbReference type="GO" id="GO:0009307">
    <property type="term" value="P:DNA restriction-modification system"/>
    <property type="evidence" value="ECO:0007669"/>
    <property type="project" value="UniProtKB-KW"/>
</dbReference>
<gene>
    <name evidence="10" type="ORF">U14_00867</name>
</gene>
<dbReference type="GO" id="GO:0008170">
    <property type="term" value="F:N-methyltransferase activity"/>
    <property type="evidence" value="ECO:0007669"/>
    <property type="project" value="InterPro"/>
</dbReference>
<evidence type="ECO:0000256" key="8">
    <source>
        <dbReference type="RuleBase" id="RU362026"/>
    </source>
</evidence>
<evidence type="ECO:0000313" key="10">
    <source>
        <dbReference type="EMBL" id="GAK49644.1"/>
    </source>
</evidence>
<dbReference type="EMBL" id="DF820455">
    <property type="protein sequence ID" value="GAK49644.1"/>
    <property type="molecule type" value="Genomic_DNA"/>
</dbReference>
<dbReference type="InterPro" id="IPR017985">
    <property type="entry name" value="MeTrfase_CN4_CS"/>
</dbReference>
<evidence type="ECO:0000256" key="3">
    <source>
        <dbReference type="ARBA" id="ARBA00022679"/>
    </source>
</evidence>
<dbReference type="SUPFAM" id="SSF53335">
    <property type="entry name" value="S-adenosyl-L-methionine-dependent methyltransferases"/>
    <property type="match status" value="1"/>
</dbReference>
<dbReference type="Pfam" id="PF01555">
    <property type="entry name" value="N6_N4_Mtase"/>
    <property type="match status" value="1"/>
</dbReference>
<dbReference type="EC" id="2.1.1.-" evidence="8"/>
<dbReference type="PANTHER" id="PTHR13370">
    <property type="entry name" value="RNA METHYLASE-RELATED"/>
    <property type="match status" value="1"/>
</dbReference>
<evidence type="ECO:0000256" key="5">
    <source>
        <dbReference type="ARBA" id="ARBA00022747"/>
    </source>
</evidence>
<evidence type="ECO:0000256" key="2">
    <source>
        <dbReference type="ARBA" id="ARBA00022603"/>
    </source>
</evidence>
<dbReference type="HOGENOM" id="CLU_024927_2_3_0"/>
<organism evidence="10">
    <name type="scientific">Candidatus Moduliflexus flocculans</name>
    <dbReference type="NCBI Taxonomy" id="1499966"/>
    <lineage>
        <taxon>Bacteria</taxon>
        <taxon>Candidatus Moduliflexota</taxon>
        <taxon>Candidatus Moduliflexia</taxon>
        <taxon>Candidatus Moduliflexales</taxon>
        <taxon>Candidatus Moduliflexaceae</taxon>
    </lineage>
</organism>
<feature type="domain" description="DNA methylase N-4/N-6" evidence="9">
    <location>
        <begin position="39"/>
        <end position="335"/>
    </location>
</feature>
<evidence type="ECO:0000256" key="1">
    <source>
        <dbReference type="ARBA" id="ARBA00010203"/>
    </source>
</evidence>
<dbReference type="STRING" id="1499966.U14_00867"/>
<dbReference type="AlphaFoldDB" id="A0A0S6VVA5"/>
<evidence type="ECO:0000256" key="7">
    <source>
        <dbReference type="ARBA" id="ARBA00049120"/>
    </source>
</evidence>
<dbReference type="InterPro" id="IPR002941">
    <property type="entry name" value="DNA_methylase_N4/N6"/>
</dbReference>
<keyword evidence="3" id="KW-0808">Transferase</keyword>
<dbReference type="PRINTS" id="PR00508">
    <property type="entry name" value="S21N4MTFRASE"/>
</dbReference>
<dbReference type="Proteomes" id="UP000030700">
    <property type="component" value="Unassembled WGS sequence"/>
</dbReference>
<reference evidence="10" key="1">
    <citation type="journal article" date="2015" name="PeerJ">
        <title>First genomic representation of candidate bacterial phylum KSB3 points to enhanced environmental sensing as a trigger of wastewater bulking.</title>
        <authorList>
            <person name="Sekiguchi Y."/>
            <person name="Ohashi A."/>
            <person name="Parks D.H."/>
            <person name="Yamauchi T."/>
            <person name="Tyson G.W."/>
            <person name="Hugenholtz P."/>
        </authorList>
    </citation>
    <scope>NUCLEOTIDE SEQUENCE [LARGE SCALE GENOMIC DNA]</scope>
</reference>
<evidence type="ECO:0000256" key="6">
    <source>
        <dbReference type="ARBA" id="ARBA00023125"/>
    </source>
</evidence>
<dbReference type="GO" id="GO:0005737">
    <property type="term" value="C:cytoplasm"/>
    <property type="evidence" value="ECO:0007669"/>
    <property type="project" value="TreeGrafter"/>
</dbReference>
<dbReference type="GO" id="GO:0032259">
    <property type="term" value="P:methylation"/>
    <property type="evidence" value="ECO:0007669"/>
    <property type="project" value="UniProtKB-KW"/>
</dbReference>
<proteinExistence type="inferred from homology"/>
<keyword evidence="5" id="KW-0680">Restriction system</keyword>